<dbReference type="SUPFAM" id="SSF51905">
    <property type="entry name" value="FAD/NAD(P)-binding domain"/>
    <property type="match status" value="1"/>
</dbReference>
<reference evidence="2 3" key="1">
    <citation type="submission" date="2022-03" db="EMBL/GenBank/DDBJ databases">
        <title>Luteimonas soily sp. nov., a novel bacterium isolated from the soil.</title>
        <authorList>
            <person name="Zhang X."/>
        </authorList>
    </citation>
    <scope>NUCLEOTIDE SEQUENCE [LARGE SCALE GENOMIC DNA]</scope>
    <source>
        <strain evidence="2 3">50</strain>
    </source>
</reference>
<dbReference type="RefSeq" id="WP_243319925.1">
    <property type="nucleotide sequence ID" value="NZ_JALGCL010000001.1"/>
</dbReference>
<feature type="domain" description="FAD/NAD(P)-binding" evidence="1">
    <location>
        <begin position="11"/>
        <end position="125"/>
    </location>
</feature>
<sequence length="383" mass="42039">MAGSSTMDDARITVVGAGFAGLTALRTLRRQAPRARLTLVAPVAELQYLPGTIWLPSGQRRREDLVVPLEGFLRRERIDFHAAHATGLSADGRRLRTDAGDVDNDGLVIATGARFLRKLPGIEHAIIPCEGVVAGEAIRDRLAALDGGTLCFGFGSNPNEPIAMRGGPVFEFVFGIDTLLRRQGRRDKFRLVFFSPSQTPGQRLGERAVGMLLGEMRKRGIDTVLGEKPQRFEAGAVRLERTRIDSDLTLFMPGLTGQAWLDDTALPRSPGGFVQGEASCRVPGFARTYVAGDGGSFPGPDWMPKQAHQADLQAEVAARNLLRELRGEAPAESFRSELVCIVDSLDRGMLVTRREGGSRVLPPLRAMHWAKVAFEKRYLRRYR</sequence>
<evidence type="ECO:0000313" key="3">
    <source>
        <dbReference type="Proteomes" id="UP001165423"/>
    </source>
</evidence>
<accession>A0ABT0A3F2</accession>
<gene>
    <name evidence="2" type="ORF">MQC88_06000</name>
</gene>
<dbReference type="PANTHER" id="PTHR43755">
    <property type="match status" value="1"/>
</dbReference>
<name>A0ABT0A3F2_9GAMM</name>
<proteinExistence type="predicted"/>
<dbReference type="InterPro" id="IPR052541">
    <property type="entry name" value="SQRD"/>
</dbReference>
<dbReference type="InterPro" id="IPR036188">
    <property type="entry name" value="FAD/NAD-bd_sf"/>
</dbReference>
<dbReference type="InterPro" id="IPR023753">
    <property type="entry name" value="FAD/NAD-binding_dom"/>
</dbReference>
<evidence type="ECO:0000259" key="1">
    <source>
        <dbReference type="Pfam" id="PF07992"/>
    </source>
</evidence>
<dbReference type="Proteomes" id="UP001165423">
    <property type="component" value="Unassembled WGS sequence"/>
</dbReference>
<organism evidence="2 3">
    <name type="scientific">Cognatiluteimonas sedimenti</name>
    <dbReference type="NCBI Taxonomy" id="2927791"/>
    <lineage>
        <taxon>Bacteria</taxon>
        <taxon>Pseudomonadati</taxon>
        <taxon>Pseudomonadota</taxon>
        <taxon>Gammaproteobacteria</taxon>
        <taxon>Lysobacterales</taxon>
        <taxon>Lysobacteraceae</taxon>
        <taxon>Cognatiluteimonas</taxon>
    </lineage>
</organism>
<comment type="caution">
    <text evidence="2">The sequence shown here is derived from an EMBL/GenBank/DDBJ whole genome shotgun (WGS) entry which is preliminary data.</text>
</comment>
<dbReference type="EMBL" id="JALGCL010000001">
    <property type="protein sequence ID" value="MCJ0825513.1"/>
    <property type="molecule type" value="Genomic_DNA"/>
</dbReference>
<dbReference type="PANTHER" id="PTHR43755:SF1">
    <property type="entry name" value="FAD-DEPENDENT PYRIDINE NUCLEOTIDE-DISULPHIDE OXIDOREDUCTASE"/>
    <property type="match status" value="1"/>
</dbReference>
<dbReference type="Pfam" id="PF07992">
    <property type="entry name" value="Pyr_redox_2"/>
    <property type="match status" value="1"/>
</dbReference>
<dbReference type="Gene3D" id="3.50.50.100">
    <property type="match status" value="1"/>
</dbReference>
<keyword evidence="3" id="KW-1185">Reference proteome</keyword>
<evidence type="ECO:0000313" key="2">
    <source>
        <dbReference type="EMBL" id="MCJ0825513.1"/>
    </source>
</evidence>
<protein>
    <submittedName>
        <fullName evidence="2">FAD-dependent oxidoreductase</fullName>
    </submittedName>
</protein>